<evidence type="ECO:0000256" key="1">
    <source>
        <dbReference type="SAM" id="Phobius"/>
    </source>
</evidence>
<dbReference type="NCBIfam" id="NF038305">
    <property type="entry name" value="HpsJ_fam"/>
    <property type="match status" value="1"/>
</dbReference>
<feature type="transmembrane region" description="Helical" evidence="1">
    <location>
        <begin position="235"/>
        <end position="253"/>
    </location>
</feature>
<comment type="caution">
    <text evidence="2">The sequence shown here is derived from an EMBL/GenBank/DDBJ whole genome shotgun (WGS) entry which is preliminary data.</text>
</comment>
<accession>A0A844GS74</accession>
<feature type="transmembrane region" description="Helical" evidence="1">
    <location>
        <begin position="53"/>
        <end position="70"/>
    </location>
</feature>
<feature type="transmembrane region" description="Helical" evidence="1">
    <location>
        <begin position="82"/>
        <end position="105"/>
    </location>
</feature>
<sequence length="259" mass="29004">MKITSGFISLILKLVGGILLISSLINYVFFLISPQWQDPNWQINVTNGAIEQGITPLIAIAFLLVAWWIGDNNNSEKPNKPVRMIVFIIASILGLVYLLLVPLHFGNINRVSSDLFVQIDQRIAQQEAQIQGFVSELEAISKNPEQLKQEIEQRNQIIQAGGNLGGQQLNPQQLQSITTQRDQLQQILNLSDKPEELKAKFQEVRNQLESELQKAVEQEKRKAQGLALQQSLKTSISSLMLAIAFIAIGWLGLQKMLKG</sequence>
<organism evidence="2 3">
    <name type="scientific">Cyanobacterium aponinum 0216</name>
    <dbReference type="NCBI Taxonomy" id="2676140"/>
    <lineage>
        <taxon>Bacteria</taxon>
        <taxon>Bacillati</taxon>
        <taxon>Cyanobacteriota</taxon>
        <taxon>Cyanophyceae</taxon>
        <taxon>Oscillatoriophycideae</taxon>
        <taxon>Chroococcales</taxon>
        <taxon>Geminocystaceae</taxon>
        <taxon>Cyanobacterium</taxon>
    </lineage>
</organism>
<keyword evidence="1" id="KW-1133">Transmembrane helix</keyword>
<name>A0A844GS74_9CHRO</name>
<proteinExistence type="predicted"/>
<dbReference type="RefSeq" id="WP_015218511.1">
    <property type="nucleotide sequence ID" value="NZ_WMIA01000002.1"/>
</dbReference>
<keyword evidence="1" id="KW-0472">Membrane</keyword>
<dbReference type="EMBL" id="WMIA01000002">
    <property type="protein sequence ID" value="MTF37912.1"/>
    <property type="molecule type" value="Genomic_DNA"/>
</dbReference>
<dbReference type="AlphaFoldDB" id="A0A844GS74"/>
<dbReference type="Proteomes" id="UP000437131">
    <property type="component" value="Unassembled WGS sequence"/>
</dbReference>
<dbReference type="InterPro" id="IPR047709">
    <property type="entry name" value="HpsJ-like"/>
</dbReference>
<feature type="transmembrane region" description="Helical" evidence="1">
    <location>
        <begin position="7"/>
        <end position="33"/>
    </location>
</feature>
<reference evidence="2 3" key="1">
    <citation type="submission" date="2019-11" db="EMBL/GenBank/DDBJ databases">
        <title>Isolation of a new High Light Tolerant Cyanobacteria.</title>
        <authorList>
            <person name="Dobson Z."/>
            <person name="Vaughn N."/>
            <person name="Vaughn M."/>
            <person name="Fromme P."/>
            <person name="Mazor Y."/>
        </authorList>
    </citation>
    <scope>NUCLEOTIDE SEQUENCE [LARGE SCALE GENOMIC DNA]</scope>
    <source>
        <strain evidence="2 3">0216</strain>
    </source>
</reference>
<gene>
    <name evidence="2" type="ORF">GGC33_03095</name>
</gene>
<keyword evidence="1" id="KW-0812">Transmembrane</keyword>
<evidence type="ECO:0000313" key="2">
    <source>
        <dbReference type="EMBL" id="MTF37912.1"/>
    </source>
</evidence>
<protein>
    <submittedName>
        <fullName evidence="2">Uncharacterized protein</fullName>
    </submittedName>
</protein>
<evidence type="ECO:0000313" key="3">
    <source>
        <dbReference type="Proteomes" id="UP000437131"/>
    </source>
</evidence>